<feature type="domain" description="Protein kinase" evidence="7">
    <location>
        <begin position="34"/>
        <end position="308"/>
    </location>
</feature>
<dbReference type="GO" id="GO:0005737">
    <property type="term" value="C:cytoplasm"/>
    <property type="evidence" value="ECO:0007669"/>
    <property type="project" value="TreeGrafter"/>
</dbReference>
<keyword evidence="2" id="KW-0723">Serine/threonine-protein kinase</keyword>
<dbReference type="InterPro" id="IPR008271">
    <property type="entry name" value="Ser/Thr_kinase_AS"/>
</dbReference>
<keyword evidence="6" id="KW-0067">ATP-binding</keyword>
<dbReference type="STRING" id="578459.A0A194S5B4"/>
<dbReference type="PROSITE" id="PS50011">
    <property type="entry name" value="PROTEIN_KINASE_DOM"/>
    <property type="match status" value="1"/>
</dbReference>
<dbReference type="FunFam" id="1.10.510.10:FF:000624">
    <property type="entry name" value="Mitogen-activated protein kinase"/>
    <property type="match status" value="1"/>
</dbReference>
<organism evidence="8 9">
    <name type="scientific">Rhodotorula graminis (strain WP1)</name>
    <dbReference type="NCBI Taxonomy" id="578459"/>
    <lineage>
        <taxon>Eukaryota</taxon>
        <taxon>Fungi</taxon>
        <taxon>Dikarya</taxon>
        <taxon>Basidiomycota</taxon>
        <taxon>Pucciniomycotina</taxon>
        <taxon>Microbotryomycetes</taxon>
        <taxon>Sporidiobolales</taxon>
        <taxon>Sporidiobolaceae</taxon>
        <taxon>Rhodotorula</taxon>
    </lineage>
</organism>
<evidence type="ECO:0000313" key="8">
    <source>
        <dbReference type="EMBL" id="KPV74606.1"/>
    </source>
</evidence>
<evidence type="ECO:0000256" key="5">
    <source>
        <dbReference type="ARBA" id="ARBA00022777"/>
    </source>
</evidence>
<dbReference type="CDD" id="cd14137">
    <property type="entry name" value="STKc_GSK3"/>
    <property type="match status" value="1"/>
</dbReference>
<dbReference type="InterPro" id="IPR039192">
    <property type="entry name" value="STKc_GSK3"/>
</dbReference>
<dbReference type="GeneID" id="28974798"/>
<sequence length="400" mass="43952">MPAHRAAQQAADSAHIYQVKATRRGTGDQVTLAYRIVGEAGHGSFGVVLKAELLQGGGTDVVAIKRVKQDERSKNRELQIMSAVAHPHIVKLQAFWFEASLSGEDAVETWLHLVFELIPKTLHHLSRSYSRRNEYVPELLVKLWVYQLLRALSYLHSIGVCHRDIKPHNLMCDPASGRLVLIDFGSAKVLGEANVSYTCSRFYRAPELVLGASLYADSIDLWSSGCVLAELLAGKTFFVGQDGVGQLVEIIKVLGTPTRREVLAMQPTYVEHDFAIASPEALDLLASILVYTPSFRPRAIEAMCHPFFDELRLGNTRSSSANGTSGSGRQGRRWGLVMPDSQAVTVPPFDFSTHELSICPDLNPILVPSHARAALLAGPDGIDLDRFKPIDLAPLRLSLD</sequence>
<dbReference type="Pfam" id="PF00069">
    <property type="entry name" value="Pkinase"/>
    <property type="match status" value="1"/>
</dbReference>
<evidence type="ECO:0000256" key="3">
    <source>
        <dbReference type="ARBA" id="ARBA00022679"/>
    </source>
</evidence>
<dbReference type="GO" id="GO:0007165">
    <property type="term" value="P:signal transduction"/>
    <property type="evidence" value="ECO:0007669"/>
    <property type="project" value="TreeGrafter"/>
</dbReference>
<evidence type="ECO:0000256" key="4">
    <source>
        <dbReference type="ARBA" id="ARBA00022741"/>
    </source>
</evidence>
<evidence type="ECO:0000256" key="6">
    <source>
        <dbReference type="ARBA" id="ARBA00022840"/>
    </source>
</evidence>
<dbReference type="RefSeq" id="XP_018270655.1">
    <property type="nucleotide sequence ID" value="XM_018414350.1"/>
</dbReference>
<evidence type="ECO:0000313" key="9">
    <source>
        <dbReference type="Proteomes" id="UP000053890"/>
    </source>
</evidence>
<accession>A0A194S5B4</accession>
<dbReference type="EMBL" id="KQ474079">
    <property type="protein sequence ID" value="KPV74606.1"/>
    <property type="molecule type" value="Genomic_DNA"/>
</dbReference>
<dbReference type="OMA" id="HELSICP"/>
<gene>
    <name evidence="8" type="ORF">RHOBADRAFT_44122</name>
</gene>
<dbReference type="SUPFAM" id="SSF56112">
    <property type="entry name" value="Protein kinase-like (PK-like)"/>
    <property type="match status" value="1"/>
</dbReference>
<dbReference type="InterPro" id="IPR050591">
    <property type="entry name" value="GSK-3"/>
</dbReference>
<dbReference type="InterPro" id="IPR011009">
    <property type="entry name" value="Kinase-like_dom_sf"/>
</dbReference>
<dbReference type="SMART" id="SM00220">
    <property type="entry name" value="S_TKc"/>
    <property type="match status" value="1"/>
</dbReference>
<evidence type="ECO:0000256" key="1">
    <source>
        <dbReference type="ARBA" id="ARBA00005527"/>
    </source>
</evidence>
<keyword evidence="3" id="KW-0808">Transferase</keyword>
<dbReference type="PROSITE" id="PS00108">
    <property type="entry name" value="PROTEIN_KINASE_ST"/>
    <property type="match status" value="1"/>
</dbReference>
<protein>
    <recommendedName>
        <fullName evidence="7">Protein kinase domain-containing protein</fullName>
    </recommendedName>
</protein>
<proteinExistence type="inferred from homology"/>
<evidence type="ECO:0000256" key="2">
    <source>
        <dbReference type="ARBA" id="ARBA00022527"/>
    </source>
</evidence>
<dbReference type="Gene3D" id="1.10.510.10">
    <property type="entry name" value="Transferase(Phosphotransferase) domain 1"/>
    <property type="match status" value="1"/>
</dbReference>
<keyword evidence="5" id="KW-0418">Kinase</keyword>
<keyword evidence="4" id="KW-0547">Nucleotide-binding</keyword>
<dbReference type="GO" id="GO:0005634">
    <property type="term" value="C:nucleus"/>
    <property type="evidence" value="ECO:0007669"/>
    <property type="project" value="TreeGrafter"/>
</dbReference>
<dbReference type="OrthoDB" id="272141at2759"/>
<dbReference type="Proteomes" id="UP000053890">
    <property type="component" value="Unassembled WGS sequence"/>
</dbReference>
<dbReference type="PANTHER" id="PTHR24057">
    <property type="entry name" value="GLYCOGEN SYNTHASE KINASE-3 ALPHA"/>
    <property type="match status" value="1"/>
</dbReference>
<dbReference type="Gene3D" id="3.30.200.20">
    <property type="entry name" value="Phosphorylase Kinase, domain 1"/>
    <property type="match status" value="1"/>
</dbReference>
<dbReference type="GO" id="GO:0030154">
    <property type="term" value="P:cell differentiation"/>
    <property type="evidence" value="ECO:0007669"/>
    <property type="project" value="TreeGrafter"/>
</dbReference>
<reference evidence="8 9" key="1">
    <citation type="journal article" date="2015" name="Front. Microbiol.">
        <title>Genome sequence of the plant growth promoting endophytic yeast Rhodotorula graminis WP1.</title>
        <authorList>
            <person name="Firrincieli A."/>
            <person name="Otillar R."/>
            <person name="Salamov A."/>
            <person name="Schmutz J."/>
            <person name="Khan Z."/>
            <person name="Redman R.S."/>
            <person name="Fleck N.D."/>
            <person name="Lindquist E."/>
            <person name="Grigoriev I.V."/>
            <person name="Doty S.L."/>
        </authorList>
    </citation>
    <scope>NUCLEOTIDE SEQUENCE [LARGE SCALE GENOMIC DNA]</scope>
    <source>
        <strain evidence="8 9">WP1</strain>
    </source>
</reference>
<keyword evidence="9" id="KW-1185">Reference proteome</keyword>
<comment type="similarity">
    <text evidence="1">Belongs to the protein kinase superfamily. CMGC Ser/Thr protein kinase family. GSK-3 subfamily.</text>
</comment>
<dbReference type="InterPro" id="IPR000719">
    <property type="entry name" value="Prot_kinase_dom"/>
</dbReference>
<dbReference type="GO" id="GO:0005524">
    <property type="term" value="F:ATP binding"/>
    <property type="evidence" value="ECO:0007669"/>
    <property type="project" value="UniProtKB-KW"/>
</dbReference>
<dbReference type="GO" id="GO:0004674">
    <property type="term" value="F:protein serine/threonine kinase activity"/>
    <property type="evidence" value="ECO:0007669"/>
    <property type="project" value="UniProtKB-KW"/>
</dbReference>
<evidence type="ECO:0000259" key="7">
    <source>
        <dbReference type="PROSITE" id="PS50011"/>
    </source>
</evidence>
<dbReference type="AlphaFoldDB" id="A0A194S5B4"/>
<name>A0A194S5B4_RHOGW</name>
<dbReference type="GO" id="GO:0004712">
    <property type="term" value="F:protein serine/threonine/tyrosine kinase activity"/>
    <property type="evidence" value="ECO:0007669"/>
    <property type="project" value="TreeGrafter"/>
</dbReference>
<dbReference type="PANTHER" id="PTHR24057:SF0">
    <property type="entry name" value="PROTEIN KINASE SHAGGY-RELATED"/>
    <property type="match status" value="1"/>
</dbReference>